<gene>
    <name evidence="2" type="ORF">S06H3_42482</name>
</gene>
<dbReference type="EMBL" id="BARV01026273">
    <property type="protein sequence ID" value="GAI39049.1"/>
    <property type="molecule type" value="Genomic_DNA"/>
</dbReference>
<feature type="non-terminal residue" evidence="2">
    <location>
        <position position="33"/>
    </location>
</feature>
<feature type="transmembrane region" description="Helical" evidence="1">
    <location>
        <begin position="12"/>
        <end position="32"/>
    </location>
</feature>
<comment type="caution">
    <text evidence="2">The sequence shown here is derived from an EMBL/GenBank/DDBJ whole genome shotgun (WGS) entry which is preliminary data.</text>
</comment>
<reference evidence="2" key="1">
    <citation type="journal article" date="2014" name="Front. Microbiol.">
        <title>High frequency of phylogenetically diverse reductive dehalogenase-homologous genes in deep subseafloor sedimentary metagenomes.</title>
        <authorList>
            <person name="Kawai M."/>
            <person name="Futagami T."/>
            <person name="Toyoda A."/>
            <person name="Takaki Y."/>
            <person name="Nishi S."/>
            <person name="Hori S."/>
            <person name="Arai W."/>
            <person name="Tsubouchi T."/>
            <person name="Morono Y."/>
            <person name="Uchiyama I."/>
            <person name="Ito T."/>
            <person name="Fujiyama A."/>
            <person name="Inagaki F."/>
            <person name="Takami H."/>
        </authorList>
    </citation>
    <scope>NUCLEOTIDE SEQUENCE</scope>
    <source>
        <strain evidence="2">Expedition CK06-06</strain>
    </source>
</reference>
<keyword evidence="1" id="KW-0812">Transmembrane</keyword>
<keyword evidence="1" id="KW-0472">Membrane</keyword>
<dbReference type="AlphaFoldDB" id="X1Q713"/>
<organism evidence="2">
    <name type="scientific">marine sediment metagenome</name>
    <dbReference type="NCBI Taxonomy" id="412755"/>
    <lineage>
        <taxon>unclassified sequences</taxon>
        <taxon>metagenomes</taxon>
        <taxon>ecological metagenomes</taxon>
    </lineage>
</organism>
<proteinExistence type="predicted"/>
<keyword evidence="1" id="KW-1133">Transmembrane helix</keyword>
<protein>
    <submittedName>
        <fullName evidence="2">Uncharacterized protein</fullName>
    </submittedName>
</protein>
<evidence type="ECO:0000313" key="2">
    <source>
        <dbReference type="EMBL" id="GAI39049.1"/>
    </source>
</evidence>
<sequence>MGDLEIGYKGDIFFTIPYIDAFIWFAVIVYLFF</sequence>
<accession>X1Q713</accession>
<name>X1Q713_9ZZZZ</name>
<evidence type="ECO:0000256" key="1">
    <source>
        <dbReference type="SAM" id="Phobius"/>
    </source>
</evidence>